<dbReference type="RefSeq" id="WP_130981956.1">
    <property type="nucleotide sequence ID" value="NZ_SISG01000001.1"/>
</dbReference>
<organism evidence="2 3">
    <name type="scientific">Glaciihabitans arcticus</name>
    <dbReference type="NCBI Taxonomy" id="2668039"/>
    <lineage>
        <taxon>Bacteria</taxon>
        <taxon>Bacillati</taxon>
        <taxon>Actinomycetota</taxon>
        <taxon>Actinomycetes</taxon>
        <taxon>Micrococcales</taxon>
        <taxon>Microbacteriaceae</taxon>
        <taxon>Glaciihabitans</taxon>
    </lineage>
</organism>
<keyword evidence="1" id="KW-0812">Transmembrane</keyword>
<dbReference type="InterPro" id="IPR012902">
    <property type="entry name" value="N_methyl_site"/>
</dbReference>
<comment type="caution">
    <text evidence="2">The sequence shown here is derived from an EMBL/GenBank/DDBJ whole genome shotgun (WGS) entry which is preliminary data.</text>
</comment>
<dbReference type="Pfam" id="PF07963">
    <property type="entry name" value="N_methyl"/>
    <property type="match status" value="1"/>
</dbReference>
<keyword evidence="1" id="KW-0472">Membrane</keyword>
<dbReference type="PROSITE" id="PS00409">
    <property type="entry name" value="PROKAR_NTER_METHYL"/>
    <property type="match status" value="1"/>
</dbReference>
<accession>A0A4Q9GX84</accession>
<dbReference type="Proteomes" id="UP000294194">
    <property type="component" value="Unassembled WGS sequence"/>
</dbReference>
<name>A0A4Q9GX84_9MICO</name>
<keyword evidence="3" id="KW-1185">Reference proteome</keyword>
<protein>
    <submittedName>
        <fullName evidence="2">Type II secretion system protein</fullName>
    </submittedName>
</protein>
<evidence type="ECO:0000313" key="3">
    <source>
        <dbReference type="Proteomes" id="UP000294194"/>
    </source>
</evidence>
<evidence type="ECO:0000256" key="1">
    <source>
        <dbReference type="SAM" id="Phobius"/>
    </source>
</evidence>
<feature type="transmembrane region" description="Helical" evidence="1">
    <location>
        <begin position="20"/>
        <end position="41"/>
    </location>
</feature>
<sequence length="239" mass="25665">MLAISQRLKRSESGFTLIELIVAMAIFAVAMTLIVGLFTGFTTRFTEQRAATDSAAVAALGMNELTKVVRAGTKIKVRNADPLEAFVSATDKSMVLYAYLASDAALSDDTLGSAPVRVRFSISATGELTEERWDAIRSDEYWTFSALPASAVKPRVVARKIILPTAAAVLAGNASHLFTYLDVDGNPIPTPITTRAKDIRTVKITMSVQADVTSRADPVQIQNRVGLPNLVSSRMGKDG</sequence>
<keyword evidence="1" id="KW-1133">Transmembrane helix</keyword>
<dbReference type="AlphaFoldDB" id="A0A4Q9GX84"/>
<reference evidence="3" key="1">
    <citation type="submission" date="2019-02" db="EMBL/GenBank/DDBJ databases">
        <title>Glaciihabitans arcticus sp. nov., a psychrotolerant bacterium isolated from polar soil.</title>
        <authorList>
            <person name="Dahal R.H."/>
        </authorList>
    </citation>
    <scope>NUCLEOTIDE SEQUENCE [LARGE SCALE GENOMIC DNA]</scope>
    <source>
        <strain evidence="3">RP-3-7</strain>
    </source>
</reference>
<proteinExistence type="predicted"/>
<dbReference type="SUPFAM" id="SSF54523">
    <property type="entry name" value="Pili subunits"/>
    <property type="match status" value="1"/>
</dbReference>
<dbReference type="NCBIfam" id="TIGR02532">
    <property type="entry name" value="IV_pilin_GFxxxE"/>
    <property type="match status" value="1"/>
</dbReference>
<dbReference type="InterPro" id="IPR045584">
    <property type="entry name" value="Pilin-like"/>
</dbReference>
<gene>
    <name evidence="2" type="ORF">EYE40_10845</name>
</gene>
<evidence type="ECO:0000313" key="2">
    <source>
        <dbReference type="EMBL" id="TBN57847.1"/>
    </source>
</evidence>
<dbReference type="EMBL" id="SISG01000001">
    <property type="protein sequence ID" value="TBN57847.1"/>
    <property type="molecule type" value="Genomic_DNA"/>
</dbReference>